<dbReference type="Pfam" id="PF14438">
    <property type="entry name" value="SM-ATX"/>
    <property type="match status" value="1"/>
</dbReference>
<dbReference type="GO" id="GO:0003729">
    <property type="term" value="F:mRNA binding"/>
    <property type="evidence" value="ECO:0007669"/>
    <property type="project" value="TreeGrafter"/>
</dbReference>
<dbReference type="PANTHER" id="PTHR12854">
    <property type="entry name" value="ATAXIN 2-RELATED"/>
    <property type="match status" value="1"/>
</dbReference>
<feature type="compositionally biased region" description="Polar residues" evidence="1">
    <location>
        <begin position="378"/>
        <end position="390"/>
    </location>
</feature>
<feature type="region of interest" description="Disordered" evidence="1">
    <location>
        <begin position="600"/>
        <end position="643"/>
    </location>
</feature>
<feature type="region of interest" description="Disordered" evidence="1">
    <location>
        <begin position="657"/>
        <end position="706"/>
    </location>
</feature>
<dbReference type="Proteomes" id="UP000235023">
    <property type="component" value="Unassembled WGS sequence"/>
</dbReference>
<feature type="region of interest" description="Disordered" evidence="1">
    <location>
        <begin position="1"/>
        <end position="89"/>
    </location>
</feature>
<feature type="compositionally biased region" description="Low complexity" evidence="1">
    <location>
        <begin position="997"/>
        <end position="1018"/>
    </location>
</feature>
<feature type="region of interest" description="Disordered" evidence="1">
    <location>
        <begin position="295"/>
        <end position="423"/>
    </location>
</feature>
<dbReference type="OrthoDB" id="2275718at2759"/>
<organism evidence="3 4">
    <name type="scientific">Aspergillus taichungensis</name>
    <dbReference type="NCBI Taxonomy" id="482145"/>
    <lineage>
        <taxon>Eukaryota</taxon>
        <taxon>Fungi</taxon>
        <taxon>Dikarya</taxon>
        <taxon>Ascomycota</taxon>
        <taxon>Pezizomycotina</taxon>
        <taxon>Eurotiomycetes</taxon>
        <taxon>Eurotiomycetidae</taxon>
        <taxon>Eurotiales</taxon>
        <taxon>Aspergillaceae</taxon>
        <taxon>Aspergillus</taxon>
        <taxon>Aspergillus subgen. Circumdati</taxon>
    </lineage>
</organism>
<feature type="compositionally biased region" description="Low complexity" evidence="1">
    <location>
        <begin position="533"/>
        <end position="549"/>
    </location>
</feature>
<feature type="region of interest" description="Disordered" evidence="1">
    <location>
        <begin position="494"/>
        <end position="585"/>
    </location>
</feature>
<feature type="region of interest" description="Disordered" evidence="1">
    <location>
        <begin position="921"/>
        <end position="1060"/>
    </location>
</feature>
<feature type="compositionally biased region" description="Basic and acidic residues" evidence="1">
    <location>
        <begin position="317"/>
        <end position="327"/>
    </location>
</feature>
<feature type="region of interest" description="Disordered" evidence="1">
    <location>
        <begin position="769"/>
        <end position="839"/>
    </location>
</feature>
<name>A0A2J5HK46_9EURO</name>
<dbReference type="GO" id="GO:0010494">
    <property type="term" value="C:cytoplasmic stress granule"/>
    <property type="evidence" value="ECO:0007669"/>
    <property type="project" value="TreeGrafter"/>
</dbReference>
<evidence type="ECO:0000259" key="2">
    <source>
        <dbReference type="SMART" id="SM01272"/>
    </source>
</evidence>
<dbReference type="InterPro" id="IPR045117">
    <property type="entry name" value="ATXN2-like"/>
</dbReference>
<feature type="compositionally biased region" description="Low complexity" evidence="1">
    <location>
        <begin position="1033"/>
        <end position="1048"/>
    </location>
</feature>
<dbReference type="InterPro" id="IPR025852">
    <property type="entry name" value="SM_dom_ATX"/>
</dbReference>
<feature type="compositionally biased region" description="Polar residues" evidence="1">
    <location>
        <begin position="1023"/>
        <end position="1032"/>
    </location>
</feature>
<feature type="compositionally biased region" description="Polar residues" evidence="1">
    <location>
        <begin position="47"/>
        <end position="89"/>
    </location>
</feature>
<feature type="compositionally biased region" description="Low complexity" evidence="1">
    <location>
        <begin position="351"/>
        <end position="365"/>
    </location>
</feature>
<reference evidence="4" key="1">
    <citation type="submission" date="2017-12" db="EMBL/GenBank/DDBJ databases">
        <authorList>
            <consortium name="DOE Joint Genome Institute"/>
            <person name="Mondo S.J."/>
            <person name="Kjaerbolling I."/>
            <person name="Vesth T.C."/>
            <person name="Frisvad J.C."/>
            <person name="Nybo J.L."/>
            <person name="Theobald S."/>
            <person name="Kuo A."/>
            <person name="Bowyer P."/>
            <person name="Matsuda Y."/>
            <person name="Lyhne E.K."/>
            <person name="Kogle M.E."/>
            <person name="Clum A."/>
            <person name="Lipzen A."/>
            <person name="Salamov A."/>
            <person name="Ngan C.Y."/>
            <person name="Daum C."/>
            <person name="Chiniquy J."/>
            <person name="Barry K."/>
            <person name="LaButti K."/>
            <person name="Haridas S."/>
            <person name="Simmons B.A."/>
            <person name="Magnuson J.K."/>
            <person name="Mortensen U.H."/>
            <person name="Larsen T.O."/>
            <person name="Grigoriev I.V."/>
            <person name="Baker S.E."/>
            <person name="Andersen M.R."/>
            <person name="Nordberg H.P."/>
            <person name="Cantor M.N."/>
            <person name="Hua S.X."/>
        </authorList>
    </citation>
    <scope>NUCLEOTIDE SEQUENCE [LARGE SCALE GENOMIC DNA]</scope>
    <source>
        <strain evidence="4">IBT 19404</strain>
    </source>
</reference>
<feature type="compositionally biased region" description="Polar residues" evidence="1">
    <location>
        <begin position="659"/>
        <end position="675"/>
    </location>
</feature>
<feature type="compositionally biased region" description="Basic and acidic residues" evidence="1">
    <location>
        <begin position="295"/>
        <end position="304"/>
    </location>
</feature>
<sequence length="1060" mass="113178">MASTVNSVPTNNASGNPSSQNSGRSSLRPKASDSRRQSGSPLEAGQRRSNSQKAWTQGTNPITQRASYSQQNGNMSQRGKSSSKESNTADAHAHDRLVFLVTSCIGLHATITMKNGERFSGIFSSSSLEPSETSFVFKMVQRLPKQEQGKTNGANEPATPFLGSAPDHSVSLDARDIVEISIPNVSTSDVTAKAPSGASAGFRTDADISGNLAMRERTLQKWEPAADTDVDLSLDSAAHSAGWDQFEANARLFGATSSYDENIYTTRIDRSDPAYKEKEAEAARIAREIEGTDVDNAHVREERGIITAEAGGDEEDKYSGVRRDEKNFPPLLSGQPNKYTPPARRQAGTQPSVPASASANVPVAPTNQPASAPKDAAQLSTPVASSTTGPSAAPEAEQKTTPAKVLSTAAGAPKRAGAENASANVETEVLDHFRQFANSEKMKLQERRRNQASQDRSMKLKELLVFSKSFKLNAPIPKDLVPILAKDPHKQEEILQRAQTSAKNPASSKSSPAATDRKPANRTPGPGRHDNGTTVPPVAAAAAPAPTAAQADRPGFPRGRQMFPPTGPHAAGRPPHQNMNLGRPATGMLSHRLADNLQQRKGAAPGPVPAPLPINEARLPPTGPAGDHAGAASPSKTHTPTSAASTKFNVRALEFKPNPTASTFTPAASSNSSPFTRGRSVSRATSPAAFFGAKKPRPIAERPSLKDQFNPIKRLKKEVAENPDTKDHYNFNGGIPPAYKTLPTWNVPAGNEEKTYHQMFKAPAMPILSPHRSASNPQVPQPAPMPFPFPQTPGMPPVSGPSHGPHLHPQQHHGSGPPHFDDPHRMQMSASTSQMFPSPRMQQGYPSPMIPHAQIAFGQTMPQMYMNQGGPQAAHMRQYPGAPQFLGPQGAMGAAPMMVQQPSSGPYMGAPQGMAPYTPQMQMYSPNPAQVYPQHGPPQPHSSYPSPSRGAPMMMHQGSQPGQPPQPVMFMSPVQHGQPLYAGQQPGHAPPARGNYPQQQQQQPHFQSSPHQVHQYPPHQHRTPSNGYNNAMPQGPQAPSQAPPAASSGPPPSEGTDDTK</sequence>
<dbReference type="PANTHER" id="PTHR12854:SF7">
    <property type="entry name" value="ATAXIN-2 HOMOLOG"/>
    <property type="match status" value="1"/>
</dbReference>
<dbReference type="InterPro" id="IPR009604">
    <property type="entry name" value="LsmAD_domain"/>
</dbReference>
<dbReference type="EMBL" id="KZ559598">
    <property type="protein sequence ID" value="PLN77302.1"/>
    <property type="molecule type" value="Genomic_DNA"/>
</dbReference>
<dbReference type="Pfam" id="PF06741">
    <property type="entry name" value="LsmAD"/>
    <property type="match status" value="1"/>
</dbReference>
<feature type="domain" description="LsmAD" evidence="2">
    <location>
        <begin position="253"/>
        <end position="324"/>
    </location>
</feature>
<feature type="compositionally biased region" description="Polar residues" evidence="1">
    <location>
        <begin position="828"/>
        <end position="839"/>
    </location>
</feature>
<keyword evidence="4" id="KW-1185">Reference proteome</keyword>
<proteinExistence type="predicted"/>
<accession>A0A2J5HK46</accession>
<gene>
    <name evidence="3" type="ORF">BDW42DRAFT_5535</name>
</gene>
<dbReference type="GO" id="GO:0034063">
    <property type="term" value="P:stress granule assembly"/>
    <property type="evidence" value="ECO:0007669"/>
    <property type="project" value="TreeGrafter"/>
</dbReference>
<feature type="compositionally biased region" description="Polar residues" evidence="1">
    <location>
        <begin position="1"/>
        <end position="25"/>
    </location>
</feature>
<feature type="compositionally biased region" description="Pro residues" evidence="1">
    <location>
        <begin position="779"/>
        <end position="799"/>
    </location>
</feature>
<feature type="region of interest" description="Disordered" evidence="1">
    <location>
        <begin position="146"/>
        <end position="166"/>
    </location>
</feature>
<feature type="compositionally biased region" description="Low complexity" evidence="1">
    <location>
        <begin position="501"/>
        <end position="514"/>
    </location>
</feature>
<dbReference type="SMART" id="SM01272">
    <property type="entry name" value="LsmAD"/>
    <property type="match status" value="1"/>
</dbReference>
<feature type="compositionally biased region" description="Low complexity" evidence="1">
    <location>
        <begin position="941"/>
        <end position="961"/>
    </location>
</feature>
<dbReference type="AlphaFoldDB" id="A0A2J5HK46"/>
<protein>
    <recommendedName>
        <fullName evidence="2">LsmAD domain-containing protein</fullName>
    </recommendedName>
</protein>
<feature type="compositionally biased region" description="Polar residues" evidence="1">
    <location>
        <begin position="634"/>
        <end position="643"/>
    </location>
</feature>
<evidence type="ECO:0000256" key="1">
    <source>
        <dbReference type="SAM" id="MobiDB-lite"/>
    </source>
</evidence>
<evidence type="ECO:0000313" key="3">
    <source>
        <dbReference type="EMBL" id="PLN77302.1"/>
    </source>
</evidence>
<evidence type="ECO:0000313" key="4">
    <source>
        <dbReference type="Proteomes" id="UP000235023"/>
    </source>
</evidence>